<dbReference type="Proteomes" id="UP001589692">
    <property type="component" value="Unassembled WGS sequence"/>
</dbReference>
<proteinExistence type="predicted"/>
<sequence>MSLRKDFENLPSMEIILRGREFDFHSTCSVPAMTPPRYDPIFTPIFAAALGPGGLGLSAGIATAAAPVLSAVAVTPVIPGVYWERA</sequence>
<gene>
    <name evidence="1" type="ORF">ACFFP0_00730</name>
</gene>
<dbReference type="RefSeq" id="WP_377254608.1">
    <property type="nucleotide sequence ID" value="NZ_JBHMAA010000002.1"/>
</dbReference>
<organism evidence="1 2">
    <name type="scientific">Rhizobium puerariae</name>
    <dbReference type="NCBI Taxonomy" id="1585791"/>
    <lineage>
        <taxon>Bacteria</taxon>
        <taxon>Pseudomonadati</taxon>
        <taxon>Pseudomonadota</taxon>
        <taxon>Alphaproteobacteria</taxon>
        <taxon>Hyphomicrobiales</taxon>
        <taxon>Rhizobiaceae</taxon>
        <taxon>Rhizobium/Agrobacterium group</taxon>
        <taxon>Rhizobium</taxon>
    </lineage>
</organism>
<reference evidence="1 2" key="1">
    <citation type="submission" date="2024-09" db="EMBL/GenBank/DDBJ databases">
        <authorList>
            <person name="Sun Q."/>
            <person name="Mori K."/>
        </authorList>
    </citation>
    <scope>NUCLEOTIDE SEQUENCE [LARGE SCALE GENOMIC DNA]</scope>
    <source>
        <strain evidence="1 2">TBRC 4938</strain>
    </source>
</reference>
<evidence type="ECO:0000313" key="2">
    <source>
        <dbReference type="Proteomes" id="UP001589692"/>
    </source>
</evidence>
<evidence type="ECO:0000313" key="1">
    <source>
        <dbReference type="EMBL" id="MFB9947346.1"/>
    </source>
</evidence>
<protein>
    <submittedName>
        <fullName evidence="1">Uncharacterized protein</fullName>
    </submittedName>
</protein>
<name>A0ABV6A9V7_9HYPH</name>
<dbReference type="EMBL" id="JBHMAA010000002">
    <property type="protein sequence ID" value="MFB9947346.1"/>
    <property type="molecule type" value="Genomic_DNA"/>
</dbReference>
<keyword evidence="2" id="KW-1185">Reference proteome</keyword>
<accession>A0ABV6A9V7</accession>
<comment type="caution">
    <text evidence="1">The sequence shown here is derived from an EMBL/GenBank/DDBJ whole genome shotgun (WGS) entry which is preliminary data.</text>
</comment>